<evidence type="ECO:0000256" key="5">
    <source>
        <dbReference type="ARBA" id="ARBA00023242"/>
    </source>
</evidence>
<dbReference type="AlphaFoldDB" id="A0AAV5GV66"/>
<dbReference type="GO" id="GO:0006397">
    <property type="term" value="P:mRNA processing"/>
    <property type="evidence" value="ECO:0007669"/>
    <property type="project" value="UniProtKB-KW"/>
</dbReference>
<feature type="compositionally biased region" description="Basic and acidic residues" evidence="7">
    <location>
        <begin position="238"/>
        <end position="260"/>
    </location>
</feature>
<proteinExistence type="predicted"/>
<dbReference type="PROSITE" id="PS50102">
    <property type="entry name" value="RRM"/>
    <property type="match status" value="2"/>
</dbReference>
<comment type="subcellular location">
    <subcellularLocation>
        <location evidence="1">Nucleus</location>
    </subcellularLocation>
</comment>
<sequence>MWVTLPKMSGRRLYIGRIPQAATRADFEQFFGSVGRLVDIRIMAGFAFLEYDNLRDAEQAVNDLNNKDFLGERIMVEFAKPPRSMMDDRFGGPPRGGYGGGGYGGGYGGGGGLTISGLREGTSWQDLKDFGRQSGAVGFADVDRRDPTIGYIEYSSRYDAEDAVRKLDGTECNGAVVTVKDENGAASGGRDRDEGYSRQSTRDRYDERDRRRSPSPRRRSPSPRRSRSPRRRSPTPDAGDKGRDRSRSPVRRERSADRYD</sequence>
<keyword evidence="4 6" id="KW-0694">RNA-binding</keyword>
<comment type="caution">
    <text evidence="9">The sequence shown here is derived from an EMBL/GenBank/DDBJ whole genome shotgun (WGS) entry which is preliminary data.</text>
</comment>
<dbReference type="EMBL" id="BQKY01000013">
    <property type="protein sequence ID" value="GJN93237.1"/>
    <property type="molecule type" value="Genomic_DNA"/>
</dbReference>
<organism evidence="9 10">
    <name type="scientific">Rhodotorula paludigena</name>
    <dbReference type="NCBI Taxonomy" id="86838"/>
    <lineage>
        <taxon>Eukaryota</taxon>
        <taxon>Fungi</taxon>
        <taxon>Dikarya</taxon>
        <taxon>Basidiomycota</taxon>
        <taxon>Pucciniomycotina</taxon>
        <taxon>Microbotryomycetes</taxon>
        <taxon>Sporidiobolales</taxon>
        <taxon>Sporidiobolaceae</taxon>
        <taxon>Rhodotorula</taxon>
    </lineage>
</organism>
<evidence type="ECO:0000313" key="9">
    <source>
        <dbReference type="EMBL" id="GJN93237.1"/>
    </source>
</evidence>
<evidence type="ECO:0000256" key="2">
    <source>
        <dbReference type="ARBA" id="ARBA00022664"/>
    </source>
</evidence>
<dbReference type="GO" id="GO:0003729">
    <property type="term" value="F:mRNA binding"/>
    <property type="evidence" value="ECO:0007669"/>
    <property type="project" value="TreeGrafter"/>
</dbReference>
<dbReference type="PANTHER" id="PTHR23003:SF62">
    <property type="entry name" value="SERINE_ARGININE (SR)-TYPE SHUTTLING MRNA BINDING PROTEIN NPL3"/>
    <property type="match status" value="1"/>
</dbReference>
<dbReference type="InterPro" id="IPR012677">
    <property type="entry name" value="Nucleotide-bd_a/b_plait_sf"/>
</dbReference>
<dbReference type="Proteomes" id="UP001342314">
    <property type="component" value="Unassembled WGS sequence"/>
</dbReference>
<reference evidence="9 10" key="1">
    <citation type="submission" date="2021-12" db="EMBL/GenBank/DDBJ databases">
        <title>High titer production of polyol ester of fatty acids by Rhodotorula paludigena BS15 towards product separation-free biomass refinery.</title>
        <authorList>
            <person name="Mano J."/>
            <person name="Ono H."/>
            <person name="Tanaka T."/>
            <person name="Naito K."/>
            <person name="Sushida H."/>
            <person name="Ike M."/>
            <person name="Tokuyasu K."/>
            <person name="Kitaoka M."/>
        </authorList>
    </citation>
    <scope>NUCLEOTIDE SEQUENCE [LARGE SCALE GENOMIC DNA]</scope>
    <source>
        <strain evidence="9 10">BS15</strain>
    </source>
</reference>
<evidence type="ECO:0000256" key="6">
    <source>
        <dbReference type="PROSITE-ProRule" id="PRU00176"/>
    </source>
</evidence>
<evidence type="ECO:0000256" key="1">
    <source>
        <dbReference type="ARBA" id="ARBA00004123"/>
    </source>
</evidence>
<keyword evidence="5" id="KW-0539">Nucleus</keyword>
<evidence type="ECO:0000313" key="10">
    <source>
        <dbReference type="Proteomes" id="UP001342314"/>
    </source>
</evidence>
<evidence type="ECO:0000256" key="7">
    <source>
        <dbReference type="SAM" id="MobiDB-lite"/>
    </source>
</evidence>
<feature type="domain" description="RRM" evidence="8">
    <location>
        <begin position="111"/>
        <end position="184"/>
    </location>
</feature>
<evidence type="ECO:0000256" key="4">
    <source>
        <dbReference type="ARBA" id="ARBA00022884"/>
    </source>
</evidence>
<keyword evidence="10" id="KW-1185">Reference proteome</keyword>
<feature type="region of interest" description="Disordered" evidence="7">
    <location>
        <begin position="180"/>
        <end position="260"/>
    </location>
</feature>
<evidence type="ECO:0000256" key="3">
    <source>
        <dbReference type="ARBA" id="ARBA00022737"/>
    </source>
</evidence>
<evidence type="ECO:0000259" key="8">
    <source>
        <dbReference type="PROSITE" id="PS50102"/>
    </source>
</evidence>
<feature type="compositionally biased region" description="Basic residues" evidence="7">
    <location>
        <begin position="213"/>
        <end position="233"/>
    </location>
</feature>
<dbReference type="CDD" id="cd12339">
    <property type="entry name" value="RRM2_SRSF1_4_like"/>
    <property type="match status" value="1"/>
</dbReference>
<dbReference type="Gene3D" id="3.30.70.330">
    <property type="match status" value="2"/>
</dbReference>
<dbReference type="GO" id="GO:0005737">
    <property type="term" value="C:cytoplasm"/>
    <property type="evidence" value="ECO:0007669"/>
    <property type="project" value="TreeGrafter"/>
</dbReference>
<accession>A0AAV5GV66</accession>
<dbReference type="PANTHER" id="PTHR23003">
    <property type="entry name" value="RNA RECOGNITION MOTIF RRM DOMAIN CONTAINING PROTEIN"/>
    <property type="match status" value="1"/>
</dbReference>
<name>A0AAV5GV66_9BASI</name>
<keyword evidence="2" id="KW-0507">mRNA processing</keyword>
<protein>
    <recommendedName>
        <fullName evidence="8">RRM domain-containing protein</fullName>
    </recommendedName>
</protein>
<dbReference type="InterPro" id="IPR000504">
    <property type="entry name" value="RRM_dom"/>
</dbReference>
<dbReference type="InterPro" id="IPR035979">
    <property type="entry name" value="RBD_domain_sf"/>
</dbReference>
<dbReference type="InterPro" id="IPR050374">
    <property type="entry name" value="RRT5_SRSF_SR"/>
</dbReference>
<feature type="compositionally biased region" description="Basic and acidic residues" evidence="7">
    <location>
        <begin position="180"/>
        <end position="212"/>
    </location>
</feature>
<dbReference type="SUPFAM" id="SSF54928">
    <property type="entry name" value="RNA-binding domain, RBD"/>
    <property type="match status" value="1"/>
</dbReference>
<dbReference type="GO" id="GO:0005634">
    <property type="term" value="C:nucleus"/>
    <property type="evidence" value="ECO:0007669"/>
    <property type="project" value="UniProtKB-SubCell"/>
</dbReference>
<feature type="domain" description="RRM" evidence="8">
    <location>
        <begin position="11"/>
        <end position="81"/>
    </location>
</feature>
<keyword evidence="3" id="KW-0677">Repeat</keyword>
<gene>
    <name evidence="9" type="ORF">Rhopal_006284-T1</name>
</gene>
<dbReference type="SMART" id="SM00360">
    <property type="entry name" value="RRM"/>
    <property type="match status" value="2"/>
</dbReference>
<dbReference type="Pfam" id="PF00076">
    <property type="entry name" value="RRM_1"/>
    <property type="match status" value="2"/>
</dbReference>